<dbReference type="HOGENOM" id="CLU_051643_1_0_9"/>
<gene>
    <name evidence="1" type="ordered locus">CLL_A1787</name>
</gene>
<dbReference type="AlphaFoldDB" id="B2TI87"/>
<dbReference type="NCBIfam" id="NF038110">
    <property type="entry name" value="Lys_methyl_FliB"/>
    <property type="match status" value="1"/>
</dbReference>
<sequence length="380" mass="44790">MKVNTFIPKYMEKFKCIGCKCTDTCCAGWDINIDEDTYSKYINSKCELKELVQGKFSENNNEHDTFNHGFMILKEGDRCPFLNSNMLCDIHGNIGEENLCITCKRYPRVFNIVDEVYEKSGLPSCEEICFKAFLNKDKMEFIEVEEDLDEDSIEIRRIVDSQSFDGTESLLQYFWDIRVISINIMQLRSFSIDERLNILTKFYTELQRFTVLNDYEALEELLEEFNDESINYDCLKGTEFKKNNKFFTMLADEQLINNIRSFKLKECVTEYKNGILKVKDISKYLENNTDFVNYIKEYNYIFENYIVNQIFKDLIPFNKGQNLLQSINILNNSYKIIQAYIIGISLNSNNKITEKDIIRVIQALSKDIEHNKVFKELLES</sequence>
<proteinExistence type="predicted"/>
<protein>
    <submittedName>
        <fullName evidence="1">FliB family protein</fullName>
    </submittedName>
</protein>
<dbReference type="PATRIC" id="fig|935198.13.peg.1733"/>
<evidence type="ECO:0000313" key="1">
    <source>
        <dbReference type="EMBL" id="ACD24114.1"/>
    </source>
</evidence>
<accession>U4PKE1</accession>
<dbReference type="KEGG" id="cbk:CLL_A1787"/>
<name>B2TI87_CLOBB</name>
<accession>B2TI87</accession>
<dbReference type="EMBL" id="CP001056">
    <property type="protein sequence ID" value="ACD24114.1"/>
    <property type="molecule type" value="Genomic_DNA"/>
</dbReference>
<reference evidence="1" key="1">
    <citation type="submission" date="2009-06" db="EMBL/GenBank/DDBJ databases">
        <authorList>
            <consortium name="US DOE Joint Genome Institute (JGI-PGF)"/>
            <person name="Lucas S."/>
            <person name="Copeland A."/>
            <person name="Lapidus A."/>
            <person name="Glavina del Rio T."/>
            <person name="Dalin E."/>
            <person name="Tice H."/>
            <person name="Bruce D."/>
            <person name="Goodwin L."/>
            <person name="Pitluck S."/>
            <person name="Kyrpides N."/>
            <person name="Mavromatis K."/>
            <person name="Ivanova N."/>
            <person name="Saunders E."/>
            <person name="Brettin T."/>
            <person name="Detter J.C."/>
            <person name="Han C."/>
            <person name="Larimer F."/>
            <person name="Land M."/>
            <person name="Hauser L."/>
            <person name="Markowitz V."/>
            <person name="Cheng J.-F."/>
            <person name="Hugenholtz P."/>
            <person name="Woyke T."/>
            <person name="Wu D."/>
            <person name="Gronow S."/>
            <person name="Klenk H.-P."/>
            <person name="Eisen J.A."/>
        </authorList>
    </citation>
    <scope>NUCLEOTIDE SEQUENCE</scope>
    <source>
        <strain evidence="1">Eklund 17B</strain>
    </source>
</reference>
<organism evidence="1">
    <name type="scientific">Clostridium botulinum (strain Eklund 17B / Type B)</name>
    <dbReference type="NCBI Taxonomy" id="935198"/>
    <lineage>
        <taxon>Bacteria</taxon>
        <taxon>Bacillati</taxon>
        <taxon>Bacillota</taxon>
        <taxon>Clostridia</taxon>
        <taxon>Eubacteriales</taxon>
        <taxon>Clostridiaceae</taxon>
        <taxon>Clostridium</taxon>
    </lineage>
</organism>
<reference evidence="1" key="2">
    <citation type="submission" date="2009-08" db="EMBL/GenBank/DDBJ databases">
        <authorList>
            <person name="Shrivastava S."/>
            <person name="Brinkac L.M."/>
            <person name="Dodson R.J."/>
            <person name="Harkins D.M."/>
            <person name="Durkin A.S."/>
            <person name="Sutton G."/>
        </authorList>
    </citation>
    <scope>NUCLEOTIDE SEQUENCE</scope>
    <source>
        <strain evidence="1">Eklund 17B</strain>
    </source>
</reference>